<dbReference type="Proteomes" id="UP001648503">
    <property type="component" value="Unassembled WGS sequence"/>
</dbReference>
<gene>
    <name evidence="1" type="ORF">BASA50_007897</name>
</gene>
<protein>
    <submittedName>
        <fullName evidence="1">Uncharacterized protein</fullName>
    </submittedName>
</protein>
<keyword evidence="2" id="KW-1185">Reference proteome</keyword>
<accession>A0ABQ8F5P4</accession>
<dbReference type="EMBL" id="JAFCIX010000374">
    <property type="protein sequence ID" value="KAH6592717.1"/>
    <property type="molecule type" value="Genomic_DNA"/>
</dbReference>
<reference evidence="1 2" key="1">
    <citation type="submission" date="2021-02" db="EMBL/GenBank/DDBJ databases">
        <title>Variation within the Batrachochytrium salamandrivorans European outbreak.</title>
        <authorList>
            <person name="Kelly M."/>
            <person name="Pasmans F."/>
            <person name="Shea T.P."/>
            <person name="Munoz J.F."/>
            <person name="Carranza S."/>
            <person name="Cuomo C.A."/>
            <person name="Martel A."/>
        </authorList>
    </citation>
    <scope>NUCLEOTIDE SEQUENCE [LARGE SCALE GENOMIC DNA]</scope>
    <source>
        <strain evidence="1 2">AMFP18/2</strain>
    </source>
</reference>
<evidence type="ECO:0000313" key="2">
    <source>
        <dbReference type="Proteomes" id="UP001648503"/>
    </source>
</evidence>
<proteinExistence type="predicted"/>
<sequence length="169" mass="17604">MSAATIAAGVSAAAVASTASILATTAAPTAAVVKNTIFKAFPVRSLDLNLTRGRDLHEGLAAHIAALTVTFGPDSCPAKNALSSFYVNELPRIYTKTPRIKFNTVETSNGNCSLTVTLTANPSDPSSATSTDLIDLYSCTTPEDIYGGLVHRLQSATKLASTKLSNSRK</sequence>
<organism evidence="1 2">
    <name type="scientific">Batrachochytrium salamandrivorans</name>
    <dbReference type="NCBI Taxonomy" id="1357716"/>
    <lineage>
        <taxon>Eukaryota</taxon>
        <taxon>Fungi</taxon>
        <taxon>Fungi incertae sedis</taxon>
        <taxon>Chytridiomycota</taxon>
        <taxon>Chytridiomycota incertae sedis</taxon>
        <taxon>Chytridiomycetes</taxon>
        <taxon>Rhizophydiales</taxon>
        <taxon>Rhizophydiales incertae sedis</taxon>
        <taxon>Batrachochytrium</taxon>
    </lineage>
</organism>
<name>A0ABQ8F5P4_9FUNG</name>
<comment type="caution">
    <text evidence="1">The sequence shown here is derived from an EMBL/GenBank/DDBJ whole genome shotgun (WGS) entry which is preliminary data.</text>
</comment>
<evidence type="ECO:0000313" key="1">
    <source>
        <dbReference type="EMBL" id="KAH6592717.1"/>
    </source>
</evidence>